<evidence type="ECO:0008006" key="3">
    <source>
        <dbReference type="Google" id="ProtNLM"/>
    </source>
</evidence>
<protein>
    <recommendedName>
        <fullName evidence="3">DUF3847 domain-containing protein</fullName>
    </recommendedName>
</protein>
<organism evidence="1 2">
    <name type="scientific">Bacillus taeanensis</name>
    <dbReference type="NCBI Taxonomy" id="273032"/>
    <lineage>
        <taxon>Bacteria</taxon>
        <taxon>Bacillati</taxon>
        <taxon>Bacillota</taxon>
        <taxon>Bacilli</taxon>
        <taxon>Bacillales</taxon>
        <taxon>Bacillaceae</taxon>
        <taxon>Bacillus</taxon>
    </lineage>
</organism>
<proteinExistence type="predicted"/>
<evidence type="ECO:0000313" key="2">
    <source>
        <dbReference type="Proteomes" id="UP000253314"/>
    </source>
</evidence>
<accession>A0A366XRD7</accession>
<dbReference type="AlphaFoldDB" id="A0A366XRD7"/>
<keyword evidence="2" id="KW-1185">Reference proteome</keyword>
<name>A0A366XRD7_9BACI</name>
<dbReference type="EMBL" id="QOCW01000023">
    <property type="protein sequence ID" value="RBW68266.1"/>
    <property type="molecule type" value="Genomic_DNA"/>
</dbReference>
<evidence type="ECO:0000313" key="1">
    <source>
        <dbReference type="EMBL" id="RBW68266.1"/>
    </source>
</evidence>
<reference evidence="1 2" key="1">
    <citation type="submission" date="2018-07" db="EMBL/GenBank/DDBJ databases">
        <title>Lottiidibacillus patelloidae gen. nov., sp. nov., isolated from the intestinal tract of a marine limpet and the reclassification of B. taeanensis BH030017T, B. algicola KMM 3737T and B. hwajinpoensis SW-72T as genus Lottiidibacillus.</title>
        <authorList>
            <person name="Liu R."/>
            <person name="Huang Z."/>
        </authorList>
    </citation>
    <scope>NUCLEOTIDE SEQUENCE [LARGE SCALE GENOMIC DNA]</scope>
    <source>
        <strain evidence="1 2">BH030017</strain>
    </source>
</reference>
<dbReference type="Proteomes" id="UP000253314">
    <property type="component" value="Unassembled WGS sequence"/>
</dbReference>
<gene>
    <name evidence="1" type="ORF">DS031_17815</name>
</gene>
<sequence length="68" mass="8461">MIERSKIKKMKMKEKERKERTRRLIQKGALLEKYFDSYHLDVEETEELLKIFSEYVKHNTPQKFKEQK</sequence>
<comment type="caution">
    <text evidence="1">The sequence shown here is derived from an EMBL/GenBank/DDBJ whole genome shotgun (WGS) entry which is preliminary data.</text>
</comment>
<dbReference type="OrthoDB" id="2065751at2"/>